<dbReference type="InterPro" id="IPR003594">
    <property type="entry name" value="HATPase_dom"/>
</dbReference>
<dbReference type="InterPro" id="IPR004358">
    <property type="entry name" value="Sig_transdc_His_kin-like_C"/>
</dbReference>
<dbReference type="Gene3D" id="3.30.450.40">
    <property type="match status" value="1"/>
</dbReference>
<feature type="coiled-coil region" evidence="12">
    <location>
        <begin position="426"/>
        <end position="520"/>
    </location>
</feature>
<dbReference type="PROSITE" id="PS50110">
    <property type="entry name" value="RESPONSE_REGULATORY"/>
    <property type="match status" value="3"/>
</dbReference>
<dbReference type="PANTHER" id="PTHR45339:SF1">
    <property type="entry name" value="HYBRID SIGNAL TRANSDUCTION HISTIDINE KINASE J"/>
    <property type="match status" value="1"/>
</dbReference>
<dbReference type="InterPro" id="IPR011006">
    <property type="entry name" value="CheY-like_superfamily"/>
</dbReference>
<dbReference type="Pfam" id="PF02518">
    <property type="entry name" value="HATPase_c"/>
    <property type="match status" value="1"/>
</dbReference>
<dbReference type="EMBL" id="QJTC01000010">
    <property type="protein sequence ID" value="PYE78019.1"/>
    <property type="molecule type" value="Genomic_DNA"/>
</dbReference>
<evidence type="ECO:0000256" key="2">
    <source>
        <dbReference type="ARBA" id="ARBA00012438"/>
    </source>
</evidence>
<evidence type="ECO:0000256" key="13">
    <source>
        <dbReference type="SAM" id="MobiDB-lite"/>
    </source>
</evidence>
<reference evidence="17 18" key="1">
    <citation type="submission" date="2018-06" db="EMBL/GenBank/DDBJ databases">
        <title>Genomic Encyclopedia of Type Strains, Phase III (KMG-III): the genomes of soil and plant-associated and newly described type strains.</title>
        <authorList>
            <person name="Whitman W."/>
        </authorList>
    </citation>
    <scope>NUCLEOTIDE SEQUENCE [LARGE SCALE GENOMIC DNA]</scope>
    <source>
        <strain evidence="17 18">CECT 7646</strain>
    </source>
</reference>
<evidence type="ECO:0000313" key="17">
    <source>
        <dbReference type="EMBL" id="PYE78019.1"/>
    </source>
</evidence>
<sequence>MPLRAEDALSGTLNAPASTPIFIAPARPRPRAHAPTMNSSSTIHPETFRTILSRTVVLPLLLGLAGTAIFVGLIFYLLSTIRWVEHTDQVISQSYELSALGADMETGMRGFVITGNPQFLDPYELARPRMGVGLTSLRDLVSDNGAQVARLNRIEALQSEWLKYSQEVIAARRANGSVDREIIGTGRGKRLTDEVRREFAEFTNHEERLRVTRNEKAHATTVLVVVLYVLSSAVFGGGLAYLGRRELKRVSAIYDRVLGRQAEYAETLQRQAWLREGQSQLADTMIGQQALPVLGHSVLEFMARYLGATVGAVYVRDNAESLKRVASYGFSRALQEEHSALQGSETLVGQAAREKRLIRLDDVPADYIRVSSGLGEGLPRSGAVLPIGNDGEVNGVIELGFLRPLDARDAEFLALVADSIGGSVETARFRQRLQDMLAETQQLNEELQVQQEELRIANEELEEQSRVLKESQASLEVQKEELQQTNERLASQAVMLDQRNVALNTAHDQLEQRADELQRASRYKSEFLANMSHELRTPLNSSLILAKLLADNPDGNLSTEQVKFADSIYGAGNDLLNLINDILDISKVEAGKLDMRPQDVGMQRLADALRVTFEPLAREKNLDFRVEISPGAPASIFTDRQRVEQVLKNLLSNAVKFTGAGSVVLTIGAGADGHVLFSVEDSGIGIAPEQQEAIFEAFRQADGTTSRRYGGTGLGLTISRDLARLLGGTLTVESTPGQGSTFRLVLPRSCEQRQAALPQAPSPLQPPYQRALPDPAASAPPPAPVPPPASPRAPVPAPTFADDRDQTAPSHRWVLVVEDEPKFAHILYDLAHELQYRCLVAHGAEDGFVLAQKHLPDAILLDMGLPDRPGITLLQRLKESPQTRHIPVHVISAEDRSESALHMGAIGYATKPTTREQLKGIFQKLEDKLTQKVKRVLVVEDDARQRESIVHLIGDDDVEITAVEFGEEALGLVRANVYDCMIIDLKLPDMSGNELLKRMSGEDICSFPPVIVYTGRNLTREEEADLLRYSHSIIIKGARSPERLLDEVTLFLHKVEAELSTERQTMLRTARSRDKLFEGRKILLVDDDVRNIFALTSALEHKGAFVEIGRNGREALERLGAVPDIDLVLMDVMMPEMDGLDATRRIRQNPAWQKLPIIAVTAKAMKDDQEQCLKAGANDYLAKPIDLDRLFSLLRVWMPKMERTVG</sequence>
<keyword evidence="8" id="KW-0843">Virulence</keyword>
<feature type="modified residue" description="4-aspartylphosphate" evidence="11">
    <location>
        <position position="862"/>
    </location>
</feature>
<dbReference type="InterPro" id="IPR005467">
    <property type="entry name" value="His_kinase_dom"/>
</dbReference>
<evidence type="ECO:0000256" key="10">
    <source>
        <dbReference type="ARBA" id="ARBA00070152"/>
    </source>
</evidence>
<evidence type="ECO:0000256" key="1">
    <source>
        <dbReference type="ARBA" id="ARBA00000085"/>
    </source>
</evidence>
<dbReference type="Pfam" id="PF13185">
    <property type="entry name" value="GAF_2"/>
    <property type="match status" value="1"/>
</dbReference>
<keyword evidence="14" id="KW-0472">Membrane</keyword>
<organism evidence="17 18">
    <name type="scientific">Xylophilus ampelinus</name>
    <dbReference type="NCBI Taxonomy" id="54067"/>
    <lineage>
        <taxon>Bacteria</taxon>
        <taxon>Pseudomonadati</taxon>
        <taxon>Pseudomonadota</taxon>
        <taxon>Betaproteobacteria</taxon>
        <taxon>Burkholderiales</taxon>
        <taxon>Xylophilus</taxon>
    </lineage>
</organism>
<dbReference type="EC" id="2.7.13.3" evidence="2"/>
<dbReference type="SMART" id="SM00388">
    <property type="entry name" value="HisKA"/>
    <property type="match status" value="1"/>
</dbReference>
<dbReference type="Pfam" id="PF05227">
    <property type="entry name" value="CHASE3"/>
    <property type="match status" value="1"/>
</dbReference>
<dbReference type="Gene3D" id="1.10.287.130">
    <property type="match status" value="1"/>
</dbReference>
<proteinExistence type="predicted"/>
<dbReference type="SUPFAM" id="SSF47384">
    <property type="entry name" value="Homodimeric domain of signal transducing histidine kinase"/>
    <property type="match status" value="1"/>
</dbReference>
<feature type="transmembrane region" description="Helical" evidence="14">
    <location>
        <begin position="217"/>
        <end position="242"/>
    </location>
</feature>
<evidence type="ECO:0000256" key="4">
    <source>
        <dbReference type="ARBA" id="ARBA00022679"/>
    </source>
</evidence>
<name>A0A318SMD2_9BURK</name>
<dbReference type="Pfam" id="PF00072">
    <property type="entry name" value="Response_reg"/>
    <property type="match status" value="3"/>
</dbReference>
<keyword evidence="14" id="KW-1133">Transmembrane helix</keyword>
<dbReference type="CDD" id="cd19410">
    <property type="entry name" value="HK9-like_sensor"/>
    <property type="match status" value="1"/>
</dbReference>
<keyword evidence="4" id="KW-0808">Transferase</keyword>
<dbReference type="Gene3D" id="3.30.565.10">
    <property type="entry name" value="Histidine kinase-like ATPase, C-terminal domain"/>
    <property type="match status" value="1"/>
</dbReference>
<dbReference type="SUPFAM" id="SSF55874">
    <property type="entry name" value="ATPase domain of HSP90 chaperone/DNA topoisomerase II/histidine kinase"/>
    <property type="match status" value="1"/>
</dbReference>
<evidence type="ECO:0000256" key="9">
    <source>
        <dbReference type="ARBA" id="ARBA00058004"/>
    </source>
</evidence>
<dbReference type="InterPro" id="IPR007891">
    <property type="entry name" value="CHASE3"/>
</dbReference>
<feature type="domain" description="Response regulatory" evidence="16">
    <location>
        <begin position="935"/>
        <end position="1051"/>
    </location>
</feature>
<dbReference type="SUPFAM" id="SSF52172">
    <property type="entry name" value="CheY-like"/>
    <property type="match status" value="3"/>
</dbReference>
<dbReference type="GO" id="GO:0000155">
    <property type="term" value="F:phosphorelay sensor kinase activity"/>
    <property type="evidence" value="ECO:0007669"/>
    <property type="project" value="InterPro"/>
</dbReference>
<evidence type="ECO:0000256" key="14">
    <source>
        <dbReference type="SAM" id="Phobius"/>
    </source>
</evidence>
<dbReference type="Pfam" id="PF00512">
    <property type="entry name" value="HisKA"/>
    <property type="match status" value="1"/>
</dbReference>
<keyword evidence="3 11" id="KW-0597">Phosphoprotein</keyword>
<dbReference type="Proteomes" id="UP000247540">
    <property type="component" value="Unassembled WGS sequence"/>
</dbReference>
<evidence type="ECO:0000313" key="18">
    <source>
        <dbReference type="Proteomes" id="UP000247540"/>
    </source>
</evidence>
<dbReference type="CDD" id="cd16922">
    <property type="entry name" value="HATPase_EvgS-ArcB-TorS-like"/>
    <property type="match status" value="1"/>
</dbReference>
<evidence type="ECO:0000256" key="3">
    <source>
        <dbReference type="ARBA" id="ARBA00022553"/>
    </source>
</evidence>
<comment type="caution">
    <text evidence="17">The sequence shown here is derived from an EMBL/GenBank/DDBJ whole genome shotgun (WGS) entry which is preliminary data.</text>
</comment>
<feature type="domain" description="Histidine kinase" evidence="15">
    <location>
        <begin position="530"/>
        <end position="750"/>
    </location>
</feature>
<evidence type="ECO:0000256" key="8">
    <source>
        <dbReference type="ARBA" id="ARBA00023026"/>
    </source>
</evidence>
<dbReference type="SMART" id="SM00448">
    <property type="entry name" value="REC"/>
    <property type="match status" value="3"/>
</dbReference>
<dbReference type="InterPro" id="IPR001789">
    <property type="entry name" value="Sig_transdc_resp-reg_receiver"/>
</dbReference>
<evidence type="ECO:0000256" key="12">
    <source>
        <dbReference type="SAM" id="Coils"/>
    </source>
</evidence>
<dbReference type="SMART" id="SM00065">
    <property type="entry name" value="GAF"/>
    <property type="match status" value="1"/>
</dbReference>
<evidence type="ECO:0000259" key="15">
    <source>
        <dbReference type="PROSITE" id="PS50109"/>
    </source>
</evidence>
<keyword evidence="7" id="KW-0902">Two-component regulatory system</keyword>
<dbReference type="CDD" id="cd00082">
    <property type="entry name" value="HisKA"/>
    <property type="match status" value="1"/>
</dbReference>
<dbReference type="InterPro" id="IPR003018">
    <property type="entry name" value="GAF"/>
</dbReference>
<keyword evidence="18" id="KW-1185">Reference proteome</keyword>
<dbReference type="SMART" id="SM00387">
    <property type="entry name" value="HATPase_c"/>
    <property type="match status" value="1"/>
</dbReference>
<dbReference type="PANTHER" id="PTHR45339">
    <property type="entry name" value="HYBRID SIGNAL TRANSDUCTION HISTIDINE KINASE J"/>
    <property type="match status" value="1"/>
</dbReference>
<gene>
    <name evidence="17" type="ORF">DFQ15_11046</name>
</gene>
<keyword evidence="6 17" id="KW-0418">Kinase</keyword>
<comment type="function">
    <text evidence="9">Member of the two-component regulatory system BvgS/BvgA. Phosphorylates BvgA via a four-step phosphorelay in response to environmental signals.</text>
</comment>
<evidence type="ECO:0000256" key="5">
    <source>
        <dbReference type="ARBA" id="ARBA00022729"/>
    </source>
</evidence>
<evidence type="ECO:0000256" key="7">
    <source>
        <dbReference type="ARBA" id="ARBA00023012"/>
    </source>
</evidence>
<dbReference type="CDD" id="cd17546">
    <property type="entry name" value="REC_hyHK_CKI1_RcsC-like"/>
    <property type="match status" value="1"/>
</dbReference>
<evidence type="ECO:0000256" key="11">
    <source>
        <dbReference type="PROSITE-ProRule" id="PRU00169"/>
    </source>
</evidence>
<dbReference type="FunFam" id="3.30.565.10:FF:000010">
    <property type="entry name" value="Sensor histidine kinase RcsC"/>
    <property type="match status" value="1"/>
</dbReference>
<evidence type="ECO:0000259" key="16">
    <source>
        <dbReference type="PROSITE" id="PS50110"/>
    </source>
</evidence>
<keyword evidence="5" id="KW-0732">Signal</keyword>
<comment type="catalytic activity">
    <reaction evidence="1">
        <text>ATP + protein L-histidine = ADP + protein N-phospho-L-histidine.</text>
        <dbReference type="EC" id="2.7.13.3"/>
    </reaction>
</comment>
<dbReference type="InterPro" id="IPR036097">
    <property type="entry name" value="HisK_dim/P_sf"/>
</dbReference>
<dbReference type="PRINTS" id="PR00344">
    <property type="entry name" value="BCTRLSENSOR"/>
</dbReference>
<dbReference type="InterPro" id="IPR036890">
    <property type="entry name" value="HATPase_C_sf"/>
</dbReference>
<dbReference type="Gene3D" id="3.40.50.2300">
    <property type="match status" value="3"/>
</dbReference>
<feature type="compositionally biased region" description="Low complexity" evidence="13">
    <location>
        <begin position="767"/>
        <end position="777"/>
    </location>
</feature>
<feature type="region of interest" description="Disordered" evidence="13">
    <location>
        <begin position="754"/>
        <end position="806"/>
    </location>
</feature>
<dbReference type="AlphaFoldDB" id="A0A318SMD2"/>
<feature type="transmembrane region" description="Helical" evidence="14">
    <location>
        <begin position="56"/>
        <end position="78"/>
    </location>
</feature>
<feature type="domain" description="Response regulatory" evidence="16">
    <location>
        <begin position="813"/>
        <end position="926"/>
    </location>
</feature>
<feature type="compositionally biased region" description="Pro residues" evidence="13">
    <location>
        <begin position="778"/>
        <end position="797"/>
    </location>
</feature>
<keyword evidence="12" id="KW-0175">Coiled coil</keyword>
<dbReference type="InterPro" id="IPR003661">
    <property type="entry name" value="HisK_dim/P_dom"/>
</dbReference>
<protein>
    <recommendedName>
        <fullName evidence="10">Virulence sensor protein BvgS</fullName>
        <ecNumber evidence="2">2.7.13.3</ecNumber>
    </recommendedName>
</protein>
<evidence type="ECO:0000256" key="6">
    <source>
        <dbReference type="ARBA" id="ARBA00022777"/>
    </source>
</evidence>
<dbReference type="PROSITE" id="PS50109">
    <property type="entry name" value="HIS_KIN"/>
    <property type="match status" value="1"/>
</dbReference>
<accession>A0A318SMD2</accession>
<feature type="domain" description="Response regulatory" evidence="16">
    <location>
        <begin position="1081"/>
        <end position="1198"/>
    </location>
</feature>
<feature type="modified residue" description="4-aspartylphosphate" evidence="11">
    <location>
        <position position="984"/>
    </location>
</feature>
<keyword evidence="14" id="KW-0812">Transmembrane</keyword>
<dbReference type="InterPro" id="IPR029016">
    <property type="entry name" value="GAF-like_dom_sf"/>
</dbReference>
<dbReference type="CDD" id="cd00156">
    <property type="entry name" value="REC"/>
    <property type="match status" value="2"/>
</dbReference>
<dbReference type="SUPFAM" id="SSF55781">
    <property type="entry name" value="GAF domain-like"/>
    <property type="match status" value="1"/>
</dbReference>
<feature type="modified residue" description="4-aspartylphosphate" evidence="11">
    <location>
        <position position="1131"/>
    </location>
</feature>